<reference evidence="3" key="1">
    <citation type="submission" date="2024-07" db="EMBL/GenBank/DDBJ databases">
        <authorList>
            <person name="Yu S.T."/>
        </authorList>
    </citation>
    <scope>NUCLEOTIDE SEQUENCE</scope>
    <source>
        <strain evidence="3">R44</strain>
    </source>
</reference>
<dbReference type="GO" id="GO:0005737">
    <property type="term" value="C:cytoplasm"/>
    <property type="evidence" value="ECO:0007669"/>
    <property type="project" value="TreeGrafter"/>
</dbReference>
<name>A0AB39T0M8_9ACTN</name>
<dbReference type="Gene3D" id="3.20.20.100">
    <property type="entry name" value="NADP-dependent oxidoreductase domain"/>
    <property type="match status" value="1"/>
</dbReference>
<dbReference type="GO" id="GO:0016491">
    <property type="term" value="F:oxidoreductase activity"/>
    <property type="evidence" value="ECO:0007669"/>
    <property type="project" value="UniProtKB-KW"/>
</dbReference>
<dbReference type="PANTHER" id="PTHR43625:SF40">
    <property type="entry name" value="ALDO-KETO REDUCTASE YAKC [NADP(+)]"/>
    <property type="match status" value="1"/>
</dbReference>
<dbReference type="SUPFAM" id="SSF51430">
    <property type="entry name" value="NAD(P)-linked oxidoreductase"/>
    <property type="match status" value="1"/>
</dbReference>
<dbReference type="RefSeq" id="WP_369144146.1">
    <property type="nucleotide sequence ID" value="NZ_CP163444.1"/>
</dbReference>
<organism evidence="3">
    <name type="scientific">Streptomyces sp. R44</name>
    <dbReference type="NCBI Taxonomy" id="3238633"/>
    <lineage>
        <taxon>Bacteria</taxon>
        <taxon>Bacillati</taxon>
        <taxon>Actinomycetota</taxon>
        <taxon>Actinomycetes</taxon>
        <taxon>Kitasatosporales</taxon>
        <taxon>Streptomycetaceae</taxon>
        <taxon>Streptomyces</taxon>
    </lineage>
</organism>
<keyword evidence="1" id="KW-0560">Oxidoreductase</keyword>
<evidence type="ECO:0000313" key="3">
    <source>
        <dbReference type="EMBL" id="XDQ71450.1"/>
    </source>
</evidence>
<accession>A0AB39T0M8</accession>
<dbReference type="Pfam" id="PF00248">
    <property type="entry name" value="Aldo_ket_red"/>
    <property type="match status" value="1"/>
</dbReference>
<evidence type="ECO:0000259" key="2">
    <source>
        <dbReference type="Pfam" id="PF00248"/>
    </source>
</evidence>
<proteinExistence type="predicted"/>
<dbReference type="PANTHER" id="PTHR43625">
    <property type="entry name" value="AFLATOXIN B1 ALDEHYDE REDUCTASE"/>
    <property type="match status" value="1"/>
</dbReference>
<dbReference type="InterPro" id="IPR050791">
    <property type="entry name" value="Aldo-Keto_reductase"/>
</dbReference>
<evidence type="ECO:0000256" key="1">
    <source>
        <dbReference type="ARBA" id="ARBA00023002"/>
    </source>
</evidence>
<dbReference type="EMBL" id="CP163444">
    <property type="protein sequence ID" value="XDQ71450.1"/>
    <property type="molecule type" value="Genomic_DNA"/>
</dbReference>
<dbReference type="PROSITE" id="PS51257">
    <property type="entry name" value="PROKAR_LIPOPROTEIN"/>
    <property type="match status" value="1"/>
</dbReference>
<dbReference type="InterPro" id="IPR036812">
    <property type="entry name" value="NAD(P)_OxRdtase_dom_sf"/>
</dbReference>
<feature type="domain" description="NADP-dependent oxidoreductase" evidence="2">
    <location>
        <begin position="29"/>
        <end position="328"/>
    </location>
</feature>
<dbReference type="InterPro" id="IPR023210">
    <property type="entry name" value="NADP_OxRdtase_dom"/>
</dbReference>
<gene>
    <name evidence="3" type="ORF">AB5J54_13370</name>
</gene>
<sequence length="351" mass="36930">MTTTPKTSASKKTVPTRPLGATGPVVSALGLGCMGMSALYGESDRAESIATIHAALDAGVTLLDTGDFYGMGHNELLIDEALRTAPAGAREQALTSVKFGALRTVEGGFTGYDGRPAAVKNFAAYSLQRLGTDHIDIYRIARVDPDVPIEETVGAIAELVEAGHVRHIGLSEVGADTLRRAAAVAPIADLQIEYSLVSRGIEEKILPTARELGIGVTAYGVLSRGLISGHFTRDRELGPGDFRGMSPRFQGENLDRNLDLVDRLRAVAEAKGVTVAQTAIAWVLAQGPRHGADIVPLVGARRRDRLAEALGALDVTLEAADLAAIEEAVPAGAASGDRYPEAQMAHLDSEH</sequence>
<dbReference type="AlphaFoldDB" id="A0AB39T0M8"/>
<protein>
    <submittedName>
        <fullName evidence="3">Aldo/keto reductase</fullName>
    </submittedName>
</protein>